<name>A0ABM9NHA3_9GAMM</name>
<evidence type="ECO:0000256" key="1">
    <source>
        <dbReference type="SAM" id="MobiDB-lite"/>
    </source>
</evidence>
<sequence length="85" mass="9089">MPRAAPPGSATPSWRGLRPPAPQRRDRPRAQLGALPNRPMPHRLLALLLACLGLGACSTPLPDGARVPCPQSAPRRNGPPPKPRR</sequence>
<feature type="region of interest" description="Disordered" evidence="1">
    <location>
        <begin position="60"/>
        <end position="85"/>
    </location>
</feature>
<feature type="region of interest" description="Disordered" evidence="1">
    <location>
        <begin position="1"/>
        <end position="38"/>
    </location>
</feature>
<accession>A0ABM9NHA3</accession>
<evidence type="ECO:0000313" key="3">
    <source>
        <dbReference type="Proteomes" id="UP001497493"/>
    </source>
</evidence>
<protein>
    <submittedName>
        <fullName evidence="2">Uncharacterized protein</fullName>
    </submittedName>
</protein>
<organism evidence="2 3">
    <name type="scientific">Candidatus Methylocalor cossyra</name>
    <dbReference type="NCBI Taxonomy" id="3108543"/>
    <lineage>
        <taxon>Bacteria</taxon>
        <taxon>Pseudomonadati</taxon>
        <taxon>Pseudomonadota</taxon>
        <taxon>Gammaproteobacteria</taxon>
        <taxon>Methylococcales</taxon>
        <taxon>Methylococcaceae</taxon>
        <taxon>Candidatus Methylocalor</taxon>
    </lineage>
</organism>
<keyword evidence="3" id="KW-1185">Reference proteome</keyword>
<dbReference type="Proteomes" id="UP001497493">
    <property type="component" value="Chromosome"/>
</dbReference>
<dbReference type="EMBL" id="OZ026884">
    <property type="protein sequence ID" value="CAL1239983.1"/>
    <property type="molecule type" value="Genomic_DNA"/>
</dbReference>
<gene>
    <name evidence="2" type="ORF">MECH1_V1_1207</name>
</gene>
<evidence type="ECO:0000313" key="2">
    <source>
        <dbReference type="EMBL" id="CAL1239983.1"/>
    </source>
</evidence>
<proteinExistence type="predicted"/>
<reference evidence="2 3" key="1">
    <citation type="submission" date="2024-04" db="EMBL/GenBank/DDBJ databases">
        <authorList>
            <person name="Cremers G."/>
        </authorList>
    </citation>
    <scope>NUCLEOTIDE SEQUENCE [LARGE SCALE GENOMIC DNA]</scope>
    <source>
        <strain evidence="2">MeCH1-AG</strain>
    </source>
</reference>